<dbReference type="InterPro" id="IPR000477">
    <property type="entry name" value="RT_dom"/>
</dbReference>
<keyword evidence="3" id="KW-1185">Reference proteome</keyword>
<accession>A0A9R1W320</accession>
<evidence type="ECO:0000313" key="2">
    <source>
        <dbReference type="EMBL" id="KAJ0216209.1"/>
    </source>
</evidence>
<dbReference type="AlphaFoldDB" id="A0A9R1W320"/>
<gene>
    <name evidence="2" type="ORF">LSAT_V11C300103160</name>
</gene>
<dbReference type="InterPro" id="IPR043502">
    <property type="entry name" value="DNA/RNA_pol_sf"/>
</dbReference>
<dbReference type="PANTHER" id="PTHR33116:SF79">
    <property type="entry name" value="REVERSE TRANSCRIPTASE DOMAIN, ZINC FINGER, CCHC-TYPE-RELATED"/>
    <property type="match status" value="1"/>
</dbReference>
<evidence type="ECO:0000313" key="3">
    <source>
        <dbReference type="Proteomes" id="UP000235145"/>
    </source>
</evidence>
<sequence length="347" mass="38850">MMWGKFSRGCYVSFITLVVKSKEPLRLVDYRPISLIGSMVTRSVINEVQSAFVEGLNILEGHLIVNEICSWAKANGKEILFKTDFNNVFDSINWGYLESIMAQTNFACKWRSWIQGCLKLARASIIINGSPTSEFTMSKGVRQGDPLSPFLFIFTMGGLNIALKSVTSKGIFDEIRIPCSNIFLSHLLYVDDALFLGEWSKRNIVNLARILRCFYVSSVLKVNFNKSKVYGIVAPTREVVNWEIPLGCEPSSLPFTYLGFLNPILAKLKAKLSVWKAKSLSFGGRITLAKVVLGSLPTFCLSIRCPDWSPTCNNSINWVAWENIVSPKGGGWIRSGIHTFFELSITN</sequence>
<dbReference type="PANTHER" id="PTHR33116">
    <property type="entry name" value="REVERSE TRANSCRIPTASE ZINC-BINDING DOMAIN-CONTAINING PROTEIN-RELATED-RELATED"/>
    <property type="match status" value="1"/>
</dbReference>
<protein>
    <recommendedName>
        <fullName evidence="1">Reverse transcriptase domain-containing protein</fullName>
    </recommendedName>
</protein>
<organism evidence="2 3">
    <name type="scientific">Lactuca sativa</name>
    <name type="common">Garden lettuce</name>
    <dbReference type="NCBI Taxonomy" id="4236"/>
    <lineage>
        <taxon>Eukaryota</taxon>
        <taxon>Viridiplantae</taxon>
        <taxon>Streptophyta</taxon>
        <taxon>Embryophyta</taxon>
        <taxon>Tracheophyta</taxon>
        <taxon>Spermatophyta</taxon>
        <taxon>Magnoliopsida</taxon>
        <taxon>eudicotyledons</taxon>
        <taxon>Gunneridae</taxon>
        <taxon>Pentapetalae</taxon>
        <taxon>asterids</taxon>
        <taxon>campanulids</taxon>
        <taxon>Asterales</taxon>
        <taxon>Asteraceae</taxon>
        <taxon>Cichorioideae</taxon>
        <taxon>Cichorieae</taxon>
        <taxon>Lactucinae</taxon>
        <taxon>Lactuca</taxon>
    </lineage>
</organism>
<dbReference type="SUPFAM" id="SSF56672">
    <property type="entry name" value="DNA/RNA polymerases"/>
    <property type="match status" value="1"/>
</dbReference>
<feature type="domain" description="Reverse transcriptase" evidence="1">
    <location>
        <begin position="1"/>
        <end position="262"/>
    </location>
</feature>
<proteinExistence type="predicted"/>
<reference evidence="2 3" key="1">
    <citation type="journal article" date="2017" name="Nat. Commun.">
        <title>Genome assembly with in vitro proximity ligation data and whole-genome triplication in lettuce.</title>
        <authorList>
            <person name="Reyes-Chin-Wo S."/>
            <person name="Wang Z."/>
            <person name="Yang X."/>
            <person name="Kozik A."/>
            <person name="Arikit S."/>
            <person name="Song C."/>
            <person name="Xia L."/>
            <person name="Froenicke L."/>
            <person name="Lavelle D.O."/>
            <person name="Truco M.J."/>
            <person name="Xia R."/>
            <person name="Zhu S."/>
            <person name="Xu C."/>
            <person name="Xu H."/>
            <person name="Xu X."/>
            <person name="Cox K."/>
            <person name="Korf I."/>
            <person name="Meyers B.C."/>
            <person name="Michelmore R.W."/>
        </authorList>
    </citation>
    <scope>NUCLEOTIDE SEQUENCE [LARGE SCALE GENOMIC DNA]</scope>
    <source>
        <strain evidence="3">cv. Salinas</strain>
        <tissue evidence="2">Seedlings</tissue>
    </source>
</reference>
<dbReference type="PROSITE" id="PS50878">
    <property type="entry name" value="RT_POL"/>
    <property type="match status" value="1"/>
</dbReference>
<comment type="caution">
    <text evidence="2">The sequence shown here is derived from an EMBL/GenBank/DDBJ whole genome shotgun (WGS) entry which is preliminary data.</text>
</comment>
<evidence type="ECO:0000259" key="1">
    <source>
        <dbReference type="PROSITE" id="PS50878"/>
    </source>
</evidence>
<dbReference type="EMBL" id="NBSK02000003">
    <property type="protein sequence ID" value="KAJ0216209.1"/>
    <property type="molecule type" value="Genomic_DNA"/>
</dbReference>
<name>A0A9R1W320_LACSA</name>
<dbReference type="Pfam" id="PF00078">
    <property type="entry name" value="RVT_1"/>
    <property type="match status" value="1"/>
</dbReference>
<dbReference type="Proteomes" id="UP000235145">
    <property type="component" value="Unassembled WGS sequence"/>
</dbReference>